<dbReference type="PANTHER" id="PTHR33116">
    <property type="entry name" value="REVERSE TRANSCRIPTASE ZINC-BINDING DOMAIN-CONTAINING PROTEIN-RELATED-RELATED"/>
    <property type="match status" value="1"/>
</dbReference>
<dbReference type="RefSeq" id="XP_021846136.1">
    <property type="nucleotide sequence ID" value="XM_021990444.1"/>
</dbReference>
<sequence length="188" mass="21972">MCSMSVYSVKQVYQKLAGSNPAVHWDKLVWNRLSLAKRRFICWLAVQKRLHTTAVLARIGISSSAACLLCAQSDEDHNHLFFNCQYSKECLEKLTRWFGIQIQGTNLLNVVNSPSHRRYTKFRRMVYYAGVSALVYLIWRSRNSSYWNQLVFTTPNVIASLKQIVRSRILVVMPKKVSRNDHRWFVEL</sequence>
<protein>
    <recommendedName>
        <fullName evidence="1">Reverse transcriptase zinc-binding domain-containing protein</fullName>
    </recommendedName>
</protein>
<evidence type="ECO:0000313" key="3">
    <source>
        <dbReference type="RefSeq" id="XP_021846136.1"/>
    </source>
</evidence>
<dbReference type="Proteomes" id="UP000813463">
    <property type="component" value="Chromosome 6"/>
</dbReference>
<dbReference type="GeneID" id="110785930"/>
<evidence type="ECO:0000259" key="1">
    <source>
        <dbReference type="Pfam" id="PF13966"/>
    </source>
</evidence>
<reference evidence="3" key="2">
    <citation type="submission" date="2025-08" db="UniProtKB">
        <authorList>
            <consortium name="RefSeq"/>
        </authorList>
    </citation>
    <scope>IDENTIFICATION</scope>
    <source>
        <tissue evidence="3">Leaf</tissue>
    </source>
</reference>
<keyword evidence="2" id="KW-1185">Reference proteome</keyword>
<gene>
    <name evidence="3" type="primary">LOC110785930</name>
</gene>
<evidence type="ECO:0000313" key="2">
    <source>
        <dbReference type="Proteomes" id="UP000813463"/>
    </source>
</evidence>
<accession>A0A9R0IBH5</accession>
<reference evidence="2" key="1">
    <citation type="journal article" date="2021" name="Nat. Commun.">
        <title>Genomic analyses provide insights into spinach domestication and the genetic basis of agronomic traits.</title>
        <authorList>
            <person name="Cai X."/>
            <person name="Sun X."/>
            <person name="Xu C."/>
            <person name="Sun H."/>
            <person name="Wang X."/>
            <person name="Ge C."/>
            <person name="Zhang Z."/>
            <person name="Wang Q."/>
            <person name="Fei Z."/>
            <person name="Jiao C."/>
            <person name="Wang Q."/>
        </authorList>
    </citation>
    <scope>NUCLEOTIDE SEQUENCE [LARGE SCALE GENOMIC DNA]</scope>
    <source>
        <strain evidence="2">cv. Varoflay</strain>
    </source>
</reference>
<dbReference type="OrthoDB" id="696485at2759"/>
<organism evidence="2 3">
    <name type="scientific">Spinacia oleracea</name>
    <name type="common">Spinach</name>
    <dbReference type="NCBI Taxonomy" id="3562"/>
    <lineage>
        <taxon>Eukaryota</taxon>
        <taxon>Viridiplantae</taxon>
        <taxon>Streptophyta</taxon>
        <taxon>Embryophyta</taxon>
        <taxon>Tracheophyta</taxon>
        <taxon>Spermatophyta</taxon>
        <taxon>Magnoliopsida</taxon>
        <taxon>eudicotyledons</taxon>
        <taxon>Gunneridae</taxon>
        <taxon>Pentapetalae</taxon>
        <taxon>Caryophyllales</taxon>
        <taxon>Chenopodiaceae</taxon>
        <taxon>Chenopodioideae</taxon>
        <taxon>Anserineae</taxon>
        <taxon>Spinacia</taxon>
    </lineage>
</organism>
<feature type="domain" description="Reverse transcriptase zinc-binding" evidence="1">
    <location>
        <begin position="7"/>
        <end position="89"/>
    </location>
</feature>
<dbReference type="AlphaFoldDB" id="A0A9R0IBH5"/>
<dbReference type="InterPro" id="IPR026960">
    <property type="entry name" value="RVT-Znf"/>
</dbReference>
<dbReference type="Pfam" id="PF13966">
    <property type="entry name" value="zf-RVT"/>
    <property type="match status" value="1"/>
</dbReference>
<dbReference type="KEGG" id="soe:110785930"/>
<name>A0A9R0IBH5_SPIOL</name>
<proteinExistence type="predicted"/>
<dbReference type="PANTHER" id="PTHR33116:SF84">
    <property type="entry name" value="RNA-DIRECTED DNA POLYMERASE"/>
    <property type="match status" value="1"/>
</dbReference>